<gene>
    <name evidence="2" type="ORF">OCBIM_22012226mg</name>
</gene>
<feature type="compositionally biased region" description="Basic and acidic residues" evidence="1">
    <location>
        <begin position="53"/>
        <end position="79"/>
    </location>
</feature>
<protein>
    <submittedName>
        <fullName evidence="2">Uncharacterized protein</fullName>
    </submittedName>
</protein>
<organism evidence="2">
    <name type="scientific">Octopus bimaculoides</name>
    <name type="common">California two-spotted octopus</name>
    <dbReference type="NCBI Taxonomy" id="37653"/>
    <lineage>
        <taxon>Eukaryota</taxon>
        <taxon>Metazoa</taxon>
        <taxon>Spiralia</taxon>
        <taxon>Lophotrochozoa</taxon>
        <taxon>Mollusca</taxon>
        <taxon>Cephalopoda</taxon>
        <taxon>Coleoidea</taxon>
        <taxon>Octopodiformes</taxon>
        <taxon>Octopoda</taxon>
        <taxon>Incirrata</taxon>
        <taxon>Octopodidae</taxon>
        <taxon>Octopus</taxon>
    </lineage>
</organism>
<dbReference type="AlphaFoldDB" id="A0A0L8IFD8"/>
<name>A0A0L8IFD8_OCTBM</name>
<reference evidence="2" key="1">
    <citation type="submission" date="2015-07" db="EMBL/GenBank/DDBJ databases">
        <title>MeaNS - Measles Nucleotide Surveillance Program.</title>
        <authorList>
            <person name="Tran T."/>
            <person name="Druce J."/>
        </authorList>
    </citation>
    <scope>NUCLEOTIDE SEQUENCE</scope>
    <source>
        <strain evidence="2">UCB-OBI-ISO-001</strain>
        <tissue evidence="2">Gonad</tissue>
    </source>
</reference>
<evidence type="ECO:0000313" key="2">
    <source>
        <dbReference type="EMBL" id="KOF99730.1"/>
    </source>
</evidence>
<evidence type="ECO:0000256" key="1">
    <source>
        <dbReference type="SAM" id="MobiDB-lite"/>
    </source>
</evidence>
<proteinExistence type="predicted"/>
<dbReference type="EMBL" id="KQ415905">
    <property type="protein sequence ID" value="KOF99730.1"/>
    <property type="molecule type" value="Genomic_DNA"/>
</dbReference>
<feature type="compositionally biased region" description="Basic and acidic residues" evidence="1">
    <location>
        <begin position="1"/>
        <end position="14"/>
    </location>
</feature>
<accession>A0A0L8IFD8</accession>
<feature type="compositionally biased region" description="Basic and acidic residues" evidence="1">
    <location>
        <begin position="21"/>
        <end position="43"/>
    </location>
</feature>
<feature type="region of interest" description="Disordered" evidence="1">
    <location>
        <begin position="1"/>
        <end position="79"/>
    </location>
</feature>
<sequence length="79" mass="9564">MEKPMKEKREDKMSFKGWGKKTKEGRKEWGKREGILLSKEKQQTETAVRKKCREKERRMKKTENQCCDDRKKSEELEGK</sequence>